<organism evidence="1 2">
    <name type="scientific">Streptomyces nymphaeiformis</name>
    <dbReference type="NCBI Taxonomy" id="2663842"/>
    <lineage>
        <taxon>Bacteria</taxon>
        <taxon>Bacillati</taxon>
        <taxon>Actinomycetota</taxon>
        <taxon>Actinomycetes</taxon>
        <taxon>Kitasatosporales</taxon>
        <taxon>Streptomycetaceae</taxon>
        <taxon>Streptomyces</taxon>
    </lineage>
</organism>
<dbReference type="RefSeq" id="WP_116159607.1">
    <property type="nucleotide sequence ID" value="NZ_JACHJY010000012.1"/>
</dbReference>
<evidence type="ECO:0000313" key="1">
    <source>
        <dbReference type="EMBL" id="MBB4986247.1"/>
    </source>
</evidence>
<keyword evidence="2" id="KW-1185">Reference proteome</keyword>
<reference evidence="1 2" key="1">
    <citation type="submission" date="2020-08" db="EMBL/GenBank/DDBJ databases">
        <title>Genomic Encyclopedia of Type Strains, Phase III (KMG-III): the genomes of soil and plant-associated and newly described type strains.</title>
        <authorList>
            <person name="Whitman W."/>
        </authorList>
    </citation>
    <scope>NUCLEOTIDE SEQUENCE [LARGE SCALE GENOMIC DNA]</scope>
    <source>
        <strain evidence="1 2">SFB5A</strain>
    </source>
</reference>
<accession>A0A7W7U8Q5</accession>
<gene>
    <name evidence="1" type="ORF">GGE06_007214</name>
</gene>
<protein>
    <submittedName>
        <fullName evidence="1">Uncharacterized protein</fullName>
    </submittedName>
</protein>
<proteinExistence type="predicted"/>
<comment type="caution">
    <text evidence="1">The sequence shown here is derived from an EMBL/GenBank/DDBJ whole genome shotgun (WGS) entry which is preliminary data.</text>
</comment>
<dbReference type="EMBL" id="JACHJY010000012">
    <property type="protein sequence ID" value="MBB4986247.1"/>
    <property type="molecule type" value="Genomic_DNA"/>
</dbReference>
<dbReference type="AlphaFoldDB" id="A0A7W7U8Q5"/>
<evidence type="ECO:0000313" key="2">
    <source>
        <dbReference type="Proteomes" id="UP000582643"/>
    </source>
</evidence>
<sequence>MGTDVSGFLEYRASQDGREAAWYGAQDLASLIDVRDYDAFGCLFGVRNYANFRPVAAGRGLPADLSAAVSARFAQLDEWYGGDGFHSTTWITWGEVKAVDWDEPAEKPDGRLHQFRRTPDGLRMTGKASWSSEFAEAVGLEMGERREWPEGSEWLVGDTLYRSVTIHRRDAVTATGEWQAVWKAMEALAAQHGDDNVRLVVWFDD</sequence>
<dbReference type="Proteomes" id="UP000582643">
    <property type="component" value="Unassembled WGS sequence"/>
</dbReference>
<name>A0A7W7U8Q5_9ACTN</name>